<evidence type="ECO:0008006" key="3">
    <source>
        <dbReference type="Google" id="ProtNLM"/>
    </source>
</evidence>
<accession>A0ABZ2BS64</accession>
<evidence type="ECO:0000313" key="1">
    <source>
        <dbReference type="EMBL" id="WVX48828.1"/>
    </source>
</evidence>
<proteinExistence type="predicted"/>
<dbReference type="InterPro" id="IPR003772">
    <property type="entry name" value="YceD"/>
</dbReference>
<gene>
    <name evidence="1" type="ORF">ROLI_019110</name>
</gene>
<sequence>MSCPLALVRVGSYPAYTMQRPWYKKRKCKMSKQIPPAPHALRVAELKQNSATGFTIRPDTKALHALGDDLGLLALRKLSFNGEVMAQGASDWVLSGKLGATVVQPCGVTLEPVTTRIDVPVRRTYLNDLDDAQDVEIEMPDDDSVESLGAWIDPEAVMIEALVLALPLYPRSEGAALGESVHAEPGVTPMRDEDARPFAGLAALRNKMSDPEEDAS</sequence>
<dbReference type="EMBL" id="CP143423">
    <property type="protein sequence ID" value="WVX48828.1"/>
    <property type="molecule type" value="Genomic_DNA"/>
</dbReference>
<reference evidence="2" key="1">
    <citation type="submission" date="2024-01" db="EMBL/GenBank/DDBJ databases">
        <title>Roseobacter fucihabitans sp. nov., isolated from the brown alga Fucus spiralis.</title>
        <authorList>
            <person name="Hahnke S."/>
            <person name="Berger M."/>
            <person name="Schlingloff A."/>
            <person name="Athale I."/>
            <person name="Neumann-Schaal M."/>
            <person name="Adenaya A."/>
            <person name="Poehlein A."/>
            <person name="Daniel R."/>
            <person name="Pertersen J."/>
            <person name="Brinkhoff T."/>
        </authorList>
    </citation>
    <scope>NUCLEOTIDE SEQUENCE [LARGE SCALE GENOMIC DNA]</scope>
    <source>
        <strain evidence="2">B14</strain>
    </source>
</reference>
<protein>
    <recommendedName>
        <fullName evidence="3">DUF177 domain-containing protein</fullName>
    </recommendedName>
</protein>
<dbReference type="Pfam" id="PF02620">
    <property type="entry name" value="YceD"/>
    <property type="match status" value="1"/>
</dbReference>
<evidence type="ECO:0000313" key="2">
    <source>
        <dbReference type="Proteomes" id="UP001318682"/>
    </source>
</evidence>
<organism evidence="1 2">
    <name type="scientific">Roseobacter fucihabitans</name>
    <dbReference type="NCBI Taxonomy" id="1537242"/>
    <lineage>
        <taxon>Bacteria</taxon>
        <taxon>Pseudomonadati</taxon>
        <taxon>Pseudomonadota</taxon>
        <taxon>Alphaproteobacteria</taxon>
        <taxon>Rhodobacterales</taxon>
        <taxon>Roseobacteraceae</taxon>
        <taxon>Roseobacter</taxon>
    </lineage>
</organism>
<keyword evidence="2" id="KW-1185">Reference proteome</keyword>
<dbReference type="Proteomes" id="UP001318682">
    <property type="component" value="Chromosome"/>
</dbReference>
<name>A0ABZ2BS64_9RHOB</name>